<dbReference type="InterPro" id="IPR002678">
    <property type="entry name" value="DUF34/NIF3"/>
</dbReference>
<feature type="binding site" evidence="4">
    <location>
        <position position="102"/>
    </location>
    <ligand>
        <name>a divalent metal cation</name>
        <dbReference type="ChEBI" id="CHEBI:60240"/>
        <label>1</label>
    </ligand>
</feature>
<dbReference type="SUPFAM" id="SSF102705">
    <property type="entry name" value="NIF3 (NGG1p interacting factor 3)-like"/>
    <property type="match status" value="1"/>
</dbReference>
<sequence length="247" mass="27797">MIVQDIIDIMESHFPEHLQEEWDKSGFQLGDRKQQVTKIMVGLDADLRTLNEAIEQGCNMLITHHPFLFNKLSLDFDTSTGQFIQKAIMHHVAVYSAHTNLDKVAMNVWLAKATLLEHIDVCEEDGLVRKGQLPQVMNRNDFVNHLKKTLHVDVVKVAGVKDNIQSVAVCGGSGSDYIDAVKNQVDAYVTGDLKYHAGMQAYDDDFLLVDVGHHVEVIMVEKLAAILREESSLEVAESTSPDYYQYL</sequence>
<organism evidence="5 6">
    <name type="scientific">Sharpea azabuensis</name>
    <dbReference type="NCBI Taxonomy" id="322505"/>
    <lineage>
        <taxon>Bacteria</taxon>
        <taxon>Bacillati</taxon>
        <taxon>Bacillota</taxon>
        <taxon>Erysipelotrichia</taxon>
        <taxon>Erysipelotrichales</taxon>
        <taxon>Coprobacillaceae</taxon>
        <taxon>Sharpea</taxon>
    </lineage>
</organism>
<dbReference type="InterPro" id="IPR036069">
    <property type="entry name" value="DUF34/NIF3_sf"/>
</dbReference>
<comment type="similarity">
    <text evidence="1">Belongs to the GTP cyclohydrolase I type 2/NIF3 family.</text>
</comment>
<dbReference type="EMBL" id="FNYK01000016">
    <property type="protein sequence ID" value="SEI67996.1"/>
    <property type="molecule type" value="Genomic_DNA"/>
</dbReference>
<reference evidence="6" key="1">
    <citation type="submission" date="2016-10" db="EMBL/GenBank/DDBJ databases">
        <authorList>
            <person name="Varghese N."/>
        </authorList>
    </citation>
    <scope>NUCLEOTIDE SEQUENCE [LARGE SCALE GENOMIC DNA]</scope>
    <source>
        <strain evidence="6">DSM 20406</strain>
    </source>
</reference>
<evidence type="ECO:0000256" key="2">
    <source>
        <dbReference type="ARBA" id="ARBA00022112"/>
    </source>
</evidence>
<dbReference type="OrthoDB" id="9792792at2"/>
<evidence type="ECO:0000256" key="1">
    <source>
        <dbReference type="ARBA" id="ARBA00006964"/>
    </source>
</evidence>
<dbReference type="Proteomes" id="UP000183028">
    <property type="component" value="Unassembled WGS sequence"/>
</dbReference>
<protein>
    <recommendedName>
        <fullName evidence="2">GTP cyclohydrolase 1 type 2 homolog</fullName>
    </recommendedName>
</protein>
<dbReference type="PANTHER" id="PTHR13799">
    <property type="entry name" value="NGG1 INTERACTING FACTOR 3"/>
    <property type="match status" value="1"/>
</dbReference>
<dbReference type="eggNOG" id="COG0327">
    <property type="taxonomic scope" value="Bacteria"/>
</dbReference>
<proteinExistence type="inferred from homology"/>
<dbReference type="GO" id="GO:0046872">
    <property type="term" value="F:metal ion binding"/>
    <property type="evidence" value="ECO:0007669"/>
    <property type="project" value="UniProtKB-KW"/>
</dbReference>
<accession>A0A1H6SM41</accession>
<dbReference type="AlphaFoldDB" id="A0A1H6SM41"/>
<gene>
    <name evidence="5" type="ORF">SAMN04487834_101621</name>
</gene>
<dbReference type="Gene3D" id="3.40.1390.30">
    <property type="entry name" value="NIF3 (NGG1p interacting factor 3)-like"/>
    <property type="match status" value="2"/>
</dbReference>
<evidence type="ECO:0000256" key="4">
    <source>
        <dbReference type="PIRSR" id="PIRSR602678-1"/>
    </source>
</evidence>
<keyword evidence="6" id="KW-1185">Reference proteome</keyword>
<feature type="binding site" evidence="4">
    <location>
        <position position="213"/>
    </location>
    <ligand>
        <name>a divalent metal cation</name>
        <dbReference type="ChEBI" id="CHEBI:60240"/>
        <label>1</label>
    </ligand>
</feature>
<dbReference type="STRING" id="322505.SAMN04487836_12035"/>
<feature type="binding site" evidence="4">
    <location>
        <position position="65"/>
    </location>
    <ligand>
        <name>a divalent metal cation</name>
        <dbReference type="ChEBI" id="CHEBI:60240"/>
        <label>1</label>
    </ligand>
</feature>
<feature type="binding site" evidence="4">
    <location>
        <position position="216"/>
    </location>
    <ligand>
        <name>a divalent metal cation</name>
        <dbReference type="ChEBI" id="CHEBI:60240"/>
        <label>1</label>
    </ligand>
</feature>
<feature type="binding site" evidence="4">
    <location>
        <position position="64"/>
    </location>
    <ligand>
        <name>a divalent metal cation</name>
        <dbReference type="ChEBI" id="CHEBI:60240"/>
        <label>2</label>
    </ligand>
</feature>
<dbReference type="PANTHER" id="PTHR13799:SF14">
    <property type="entry name" value="GTP CYCLOHYDROLASE 1 TYPE 2 HOMOLOG"/>
    <property type="match status" value="1"/>
</dbReference>
<name>A0A1H6SM41_9FIRM</name>
<evidence type="ECO:0000313" key="5">
    <source>
        <dbReference type="EMBL" id="SEI67996.1"/>
    </source>
</evidence>
<keyword evidence="3 4" id="KW-0479">Metal-binding</keyword>
<dbReference type="GO" id="GO:0005737">
    <property type="term" value="C:cytoplasm"/>
    <property type="evidence" value="ECO:0007669"/>
    <property type="project" value="TreeGrafter"/>
</dbReference>
<dbReference type="FunFam" id="3.40.1390.30:FF:000001">
    <property type="entry name" value="GTP cyclohydrolase 1 type 2"/>
    <property type="match status" value="1"/>
</dbReference>
<evidence type="ECO:0000256" key="3">
    <source>
        <dbReference type="ARBA" id="ARBA00022723"/>
    </source>
</evidence>
<dbReference type="RefSeq" id="WP_143122781.1">
    <property type="nucleotide sequence ID" value="NZ_CADABK010000077.1"/>
</dbReference>
<dbReference type="NCBIfam" id="TIGR00486">
    <property type="entry name" value="YbgI_SA1388"/>
    <property type="match status" value="1"/>
</dbReference>
<dbReference type="Pfam" id="PF01784">
    <property type="entry name" value="DUF34_NIF3"/>
    <property type="match status" value="1"/>
</dbReference>
<evidence type="ECO:0000313" key="6">
    <source>
        <dbReference type="Proteomes" id="UP000183028"/>
    </source>
</evidence>